<dbReference type="EMBL" id="JALKII010000002">
    <property type="protein sequence ID" value="MCK0537104.1"/>
    <property type="molecule type" value="Genomic_DNA"/>
</dbReference>
<sequence length="236" mass="26873">MSEHRLNGDQVAAWLRNHPDFFQGRQELLELLQLPDPRGEAVSLLERQAQILRERNHDLRERLNALLSVARDNDQLFEKTRKLVLTLIEARAPEAMFTQLIAQLQNDFGADTVSLLVYDRDLDLTGELRSQVRCLAADDLHQALQALLRSGNAICGVLRDVELEQLFPQQAEAVKSAAMVPLEWQGRQGLLAIGSFDPLHFRSSLGTLFITHLGDVLSRRMHDLLRNYPRLEARRA</sequence>
<dbReference type="Proteomes" id="UP001165524">
    <property type="component" value="Unassembled WGS sequence"/>
</dbReference>
<dbReference type="InterPro" id="IPR029016">
    <property type="entry name" value="GAF-like_dom_sf"/>
</dbReference>
<keyword evidence="1" id="KW-0175">Coiled coil</keyword>
<feature type="coiled-coil region" evidence="1">
    <location>
        <begin position="42"/>
        <end position="69"/>
    </location>
</feature>
<evidence type="ECO:0000256" key="1">
    <source>
        <dbReference type="SAM" id="Coils"/>
    </source>
</evidence>
<proteinExistence type="predicted"/>
<gene>
    <name evidence="2" type="ORF">MU846_05215</name>
</gene>
<evidence type="ECO:0000313" key="3">
    <source>
        <dbReference type="Proteomes" id="UP001165524"/>
    </source>
</evidence>
<dbReference type="InterPro" id="IPR007435">
    <property type="entry name" value="DUF484"/>
</dbReference>
<dbReference type="PANTHER" id="PTHR38765:SF1">
    <property type="entry name" value="DUF484 DOMAIN-CONTAINING PROTEIN"/>
    <property type="match status" value="1"/>
</dbReference>
<accession>A0ABT0E607</accession>
<dbReference type="RefSeq" id="WP_246949596.1">
    <property type="nucleotide sequence ID" value="NZ_JALKII010000002.1"/>
</dbReference>
<organism evidence="2 3">
    <name type="scientific">Alcanivorax quisquiliarum</name>
    <dbReference type="NCBI Taxonomy" id="2933565"/>
    <lineage>
        <taxon>Bacteria</taxon>
        <taxon>Pseudomonadati</taxon>
        <taxon>Pseudomonadota</taxon>
        <taxon>Gammaproteobacteria</taxon>
        <taxon>Oceanospirillales</taxon>
        <taxon>Alcanivoracaceae</taxon>
        <taxon>Alcanivorax</taxon>
    </lineage>
</organism>
<evidence type="ECO:0000313" key="2">
    <source>
        <dbReference type="EMBL" id="MCK0537104.1"/>
    </source>
</evidence>
<protein>
    <submittedName>
        <fullName evidence="2">DUF484 family protein</fullName>
    </submittedName>
</protein>
<dbReference type="Pfam" id="PF04340">
    <property type="entry name" value="DUF484"/>
    <property type="match status" value="1"/>
</dbReference>
<keyword evidence="3" id="KW-1185">Reference proteome</keyword>
<dbReference type="PANTHER" id="PTHR38765">
    <property type="entry name" value="DUF484 DOMAIN-CONTAINING PROTEIN"/>
    <property type="match status" value="1"/>
</dbReference>
<name>A0ABT0E607_9GAMM</name>
<dbReference type="Gene3D" id="3.30.450.40">
    <property type="match status" value="1"/>
</dbReference>
<reference evidence="2" key="1">
    <citation type="submission" date="2022-04" db="EMBL/GenBank/DDBJ databases">
        <title>Alcanivorax sp. CY1518 draft genome sequence.</title>
        <authorList>
            <person name="Zhao G."/>
            <person name="An M."/>
        </authorList>
    </citation>
    <scope>NUCLEOTIDE SEQUENCE</scope>
    <source>
        <strain evidence="2">CY1518</strain>
    </source>
</reference>
<comment type="caution">
    <text evidence="2">The sequence shown here is derived from an EMBL/GenBank/DDBJ whole genome shotgun (WGS) entry which is preliminary data.</text>
</comment>